<dbReference type="InterPro" id="IPR051260">
    <property type="entry name" value="Diverse_substr_monoxygenases"/>
</dbReference>
<dbReference type="RefSeq" id="WP_025424330.1">
    <property type="nucleotide sequence ID" value="NZ_CP006570.1"/>
</dbReference>
<evidence type="ECO:0000259" key="7">
    <source>
        <dbReference type="Pfam" id="PF00296"/>
    </source>
</evidence>
<feature type="binding site" evidence="6">
    <location>
        <position position="151"/>
    </location>
    <ligand>
        <name>FMN</name>
        <dbReference type="ChEBI" id="CHEBI:58210"/>
    </ligand>
</feature>
<feature type="binding site" evidence="6">
    <location>
        <position position="56"/>
    </location>
    <ligand>
        <name>FMN</name>
        <dbReference type="ChEBI" id="CHEBI:58210"/>
    </ligand>
</feature>
<evidence type="ECO:0000256" key="5">
    <source>
        <dbReference type="ARBA" id="ARBA00033748"/>
    </source>
</evidence>
<keyword evidence="3" id="KW-0560">Oxidoreductase</keyword>
<keyword evidence="8" id="KW-0614">Plasmid</keyword>
<evidence type="ECO:0000256" key="1">
    <source>
        <dbReference type="ARBA" id="ARBA00022630"/>
    </source>
</evidence>
<evidence type="ECO:0000256" key="3">
    <source>
        <dbReference type="ARBA" id="ARBA00023002"/>
    </source>
</evidence>
<accession>W0I459</accession>
<feature type="domain" description="Luciferase-like" evidence="7">
    <location>
        <begin position="25"/>
        <end position="386"/>
    </location>
</feature>
<feature type="binding site" evidence="6">
    <location>
        <position position="97"/>
    </location>
    <ligand>
        <name>FMN</name>
        <dbReference type="ChEBI" id="CHEBI:58210"/>
    </ligand>
</feature>
<dbReference type="Pfam" id="PF00296">
    <property type="entry name" value="Bac_luciferase"/>
    <property type="match status" value="1"/>
</dbReference>
<dbReference type="NCBIfam" id="TIGR03860">
    <property type="entry name" value="FMN_nitrolo"/>
    <property type="match status" value="1"/>
</dbReference>
<evidence type="ECO:0000256" key="2">
    <source>
        <dbReference type="ARBA" id="ARBA00022643"/>
    </source>
</evidence>
<dbReference type="GO" id="GO:0004497">
    <property type="term" value="F:monooxygenase activity"/>
    <property type="evidence" value="ECO:0007669"/>
    <property type="project" value="UniProtKB-KW"/>
</dbReference>
<dbReference type="OrthoDB" id="9814695at2"/>
<dbReference type="AlphaFoldDB" id="W0I459"/>
<dbReference type="InterPro" id="IPR036661">
    <property type="entry name" value="Luciferase-like_sf"/>
</dbReference>
<reference evidence="8 9" key="1">
    <citation type="journal article" date="2014" name="Genome Biol. Evol.">
        <title>Genome degeneration and adaptation in a nascent stage of symbiosis.</title>
        <authorList>
            <person name="Oakeson K.F."/>
            <person name="Gil R."/>
            <person name="Clayton A.L."/>
            <person name="Dunn D.M."/>
            <person name="von Niederhausern A.C."/>
            <person name="Hamil C."/>
            <person name="Aoyagi A."/>
            <person name="Duval B."/>
            <person name="Baca A."/>
            <person name="Silva F.J."/>
            <person name="Vallier A."/>
            <person name="Jackson D.G."/>
            <person name="Latorre A."/>
            <person name="Weiss R.B."/>
            <person name="Heddi A."/>
            <person name="Moya A."/>
            <person name="Dale C."/>
        </authorList>
    </citation>
    <scope>NUCLEOTIDE SEQUENCE [LARGE SCALE GENOMIC DNA]</scope>
    <source>
        <strain evidence="8 9">HS1</strain>
        <plasmid evidence="9">Plasmid pHS1</plasmid>
    </source>
</reference>
<keyword evidence="1 6" id="KW-0285">Flavoprotein</keyword>
<dbReference type="InterPro" id="IPR016215">
    <property type="entry name" value="NTA_MOA"/>
</dbReference>
<organism evidence="8 9">
    <name type="scientific">Sodalis praecaptivus</name>
    <dbReference type="NCBI Taxonomy" id="1239307"/>
    <lineage>
        <taxon>Bacteria</taxon>
        <taxon>Pseudomonadati</taxon>
        <taxon>Pseudomonadota</taxon>
        <taxon>Gammaproteobacteria</taxon>
        <taxon>Enterobacterales</taxon>
        <taxon>Bruguierivoracaceae</taxon>
        <taxon>Sodalis</taxon>
    </lineage>
</organism>
<dbReference type="PATRIC" id="fig|1239307.3.peg.4693"/>
<dbReference type="Gene3D" id="3.20.20.30">
    <property type="entry name" value="Luciferase-like domain"/>
    <property type="match status" value="1"/>
</dbReference>
<sequence>MARTLHLGVFVETTGRHLAGWRHPDVDPHAPMRLAHYRQLVTIAERGLFDLFFLADGLAVRDRAAEQLGRTPKAHLEPLTLLAALAPLTQHIGLIATASTTFNEPWHLARKFASLDHLSDGRAGWNIVTSSSQAEADNFSMAAIPGPETRYRRAEEFVEVVRGLWDSWDDDAILADQQQGRYFSPHRLHTLDHQGEFFSIRGPLTVSRPPQGYPLLVQAGSSPQGIQLGARYGEIIYTAQTTLHDAQRFYRHIKAQAQQAGRHPDDLRILPGLFPVVAPSRSEAQEKFEQLQSLLHPEVGLAQLEHHLGGVSLAGFDIDGPLPDLPPGKEYTSRAELLINVARRDNLTLRQLYQQVGVARGHPLLVGTPTDVADFMASWFHEEGADGFNIMPGWLPGGLIDFVDLVVPELQRRGLFHTAYRGKTLRERLALPRPSSRYAATSHKD</sequence>
<dbReference type="InterPro" id="IPR011251">
    <property type="entry name" value="Luciferase-like_dom"/>
</dbReference>
<dbReference type="Proteomes" id="UP000019028">
    <property type="component" value="Plasmid pHS1"/>
</dbReference>
<evidence type="ECO:0000256" key="6">
    <source>
        <dbReference type="PIRSR" id="PIRSR000337-1"/>
    </source>
</evidence>
<geneLocation type="plasmid" evidence="8 9">
    <name>pHS1</name>
</geneLocation>
<dbReference type="KEGG" id="sod:Sant_P0157"/>
<feature type="binding site" evidence="6">
    <location>
        <position position="221"/>
    </location>
    <ligand>
        <name>FMN</name>
        <dbReference type="ChEBI" id="CHEBI:58210"/>
    </ligand>
</feature>
<dbReference type="GO" id="GO:0016705">
    <property type="term" value="F:oxidoreductase activity, acting on paired donors, with incorporation or reduction of molecular oxygen"/>
    <property type="evidence" value="ECO:0007669"/>
    <property type="project" value="InterPro"/>
</dbReference>
<dbReference type="CDD" id="cd01095">
    <property type="entry name" value="Nitrilotriacetate_monoxgenase"/>
    <property type="match status" value="1"/>
</dbReference>
<evidence type="ECO:0000313" key="9">
    <source>
        <dbReference type="Proteomes" id="UP000019028"/>
    </source>
</evidence>
<dbReference type="PANTHER" id="PTHR30011">
    <property type="entry name" value="ALKANESULFONATE MONOOXYGENASE-RELATED"/>
    <property type="match status" value="1"/>
</dbReference>
<feature type="binding site" evidence="6">
    <location>
        <position position="222"/>
    </location>
    <ligand>
        <name>FMN</name>
        <dbReference type="ChEBI" id="CHEBI:58210"/>
    </ligand>
</feature>
<protein>
    <submittedName>
        <fullName evidence="8">Xenobiotic (Desulfurization)monooxygenase subunit A</fullName>
    </submittedName>
</protein>
<evidence type="ECO:0000256" key="4">
    <source>
        <dbReference type="ARBA" id="ARBA00023033"/>
    </source>
</evidence>
<keyword evidence="4 8" id="KW-0503">Monooxygenase</keyword>
<name>W0I459_9GAMM</name>
<dbReference type="PANTHER" id="PTHR30011:SF16">
    <property type="entry name" value="C2H2 FINGER DOMAIN TRANSCRIPTION FACTOR (EUROFUNG)-RELATED"/>
    <property type="match status" value="1"/>
</dbReference>
<proteinExistence type="inferred from homology"/>
<gene>
    <name evidence="8" type="ORF">Sant_P0157</name>
</gene>
<dbReference type="SUPFAM" id="SSF51679">
    <property type="entry name" value="Bacterial luciferase-like"/>
    <property type="match status" value="1"/>
</dbReference>
<evidence type="ECO:0000313" key="8">
    <source>
        <dbReference type="EMBL" id="AHF79203.1"/>
    </source>
</evidence>
<dbReference type="HOGENOM" id="CLU_022256_1_2_6"/>
<comment type="similarity">
    <text evidence="5">Belongs to the NtaA/SnaA/DszA monooxygenase family.</text>
</comment>
<dbReference type="PIRSF" id="PIRSF000337">
    <property type="entry name" value="NTA_MOA"/>
    <property type="match status" value="1"/>
</dbReference>
<dbReference type="EMBL" id="CP006570">
    <property type="protein sequence ID" value="AHF79203.1"/>
    <property type="molecule type" value="Genomic_DNA"/>
</dbReference>
<keyword evidence="9" id="KW-1185">Reference proteome</keyword>
<keyword evidence="2 6" id="KW-0288">FMN</keyword>